<reference evidence="2" key="1">
    <citation type="submission" date="2020-06" db="EMBL/GenBank/DDBJ databases">
        <title>Unique genomic features of the anaerobic methanotrophic archaea.</title>
        <authorList>
            <person name="Chadwick G.L."/>
            <person name="Skennerton C.T."/>
            <person name="Laso-Perez R."/>
            <person name="Leu A.O."/>
            <person name="Speth D.R."/>
            <person name="Yu H."/>
            <person name="Morgan-Lang C."/>
            <person name="Hatzenpichler R."/>
            <person name="Goudeau D."/>
            <person name="Malmstrom R."/>
            <person name="Brazelton W.J."/>
            <person name="Woyke T."/>
            <person name="Hallam S.J."/>
            <person name="Tyson G.W."/>
            <person name="Wegener G."/>
            <person name="Boetius A."/>
            <person name="Orphan V."/>
        </authorList>
    </citation>
    <scope>NUCLEOTIDE SEQUENCE</scope>
</reference>
<accession>A0A7G9YN73</accession>
<proteinExistence type="predicted"/>
<sequence>MDGSTPRIIFITLAILLIIPICAGNVHEATICYLEDSVETGDALDLEQGYRLTIDDIRKNDAAISIFNGSEEILNTSISGDYTFKKKIGGIDYDILWISMNLSGGDPAQMELEQYRDPDKPFDYPLIGAVSISIKRGEQESLKMGYELEVTSIIDNNAVLTLYKDDNIVKQEKLSGNGERFVYTTKIDGQRHTILIAKLDRISGNDSVHVSGLSQFKEPESADEGDGDGDNGNWNARLVELPIFRYMLSIFVFACVFVLILGIARQMRR</sequence>
<protein>
    <recommendedName>
        <fullName evidence="3">S-layer family duplication domain-containing protein</fullName>
    </recommendedName>
</protein>
<dbReference type="AlphaFoldDB" id="A0A7G9YN73"/>
<keyword evidence="1" id="KW-0812">Transmembrane</keyword>
<evidence type="ECO:0000256" key="1">
    <source>
        <dbReference type="SAM" id="Phobius"/>
    </source>
</evidence>
<dbReference type="Gene3D" id="2.60.98.40">
    <property type="match status" value="1"/>
</dbReference>
<organism evidence="2">
    <name type="scientific">Candidatus Methanogaster sp. ANME-2c ERB4</name>
    <dbReference type="NCBI Taxonomy" id="2759911"/>
    <lineage>
        <taxon>Archaea</taxon>
        <taxon>Methanobacteriati</taxon>
        <taxon>Methanobacteriota</taxon>
        <taxon>Stenosarchaea group</taxon>
        <taxon>Methanomicrobia</taxon>
        <taxon>Methanosarcinales</taxon>
        <taxon>ANME-2 cluster</taxon>
        <taxon>Candidatus Methanogasteraceae</taxon>
        <taxon>Candidatus Methanogaster</taxon>
    </lineage>
</organism>
<keyword evidence="1" id="KW-0472">Membrane</keyword>
<feature type="transmembrane region" description="Helical" evidence="1">
    <location>
        <begin position="243"/>
        <end position="264"/>
    </location>
</feature>
<name>A0A7G9YN73_9EURY</name>
<evidence type="ECO:0000313" key="2">
    <source>
        <dbReference type="EMBL" id="QNO49457.1"/>
    </source>
</evidence>
<keyword evidence="1" id="KW-1133">Transmembrane helix</keyword>
<evidence type="ECO:0008006" key="3">
    <source>
        <dbReference type="Google" id="ProtNLM"/>
    </source>
</evidence>
<gene>
    <name evidence="2" type="ORF">OCBBGKCP_00014</name>
</gene>
<dbReference type="EMBL" id="MT631380">
    <property type="protein sequence ID" value="QNO49457.1"/>
    <property type="molecule type" value="Genomic_DNA"/>
</dbReference>